<dbReference type="InterPro" id="IPR003593">
    <property type="entry name" value="AAA+_ATPase"/>
</dbReference>
<feature type="transmembrane region" description="Helical" evidence="12">
    <location>
        <begin position="264"/>
        <end position="283"/>
    </location>
</feature>
<dbReference type="STRING" id="70415.A0A5S6R0N3"/>
<keyword evidence="10" id="KW-0325">Glycoprotein</keyword>
<dbReference type="Gene3D" id="3.40.50.300">
    <property type="entry name" value="P-loop containing nucleotide triphosphate hydrolases"/>
    <property type="match status" value="2"/>
</dbReference>
<evidence type="ECO:0000256" key="6">
    <source>
        <dbReference type="ARBA" id="ARBA00022741"/>
    </source>
</evidence>
<dbReference type="InterPro" id="IPR017871">
    <property type="entry name" value="ABC_transporter-like_CS"/>
</dbReference>
<dbReference type="InterPro" id="IPR027417">
    <property type="entry name" value="P-loop_NTPase"/>
</dbReference>
<evidence type="ECO:0000259" key="13">
    <source>
        <dbReference type="PROSITE" id="PS50893"/>
    </source>
</evidence>
<keyword evidence="8 12" id="KW-1133">Transmembrane helix</keyword>
<dbReference type="PROSITE" id="PS50929">
    <property type="entry name" value="ABC_TM1F"/>
    <property type="match status" value="2"/>
</dbReference>
<dbReference type="FunFam" id="3.40.50.300:FF:000163">
    <property type="entry name" value="Multidrug resistance-associated protein member 4"/>
    <property type="match status" value="1"/>
</dbReference>
<dbReference type="GO" id="GO:0016887">
    <property type="term" value="F:ATP hydrolysis activity"/>
    <property type="evidence" value="ECO:0007669"/>
    <property type="project" value="InterPro"/>
</dbReference>
<feature type="domain" description="ABC transporter" evidence="13">
    <location>
        <begin position="1105"/>
        <end position="1337"/>
    </location>
</feature>
<dbReference type="CDD" id="cd18592">
    <property type="entry name" value="ABC_6TM_MRP5_8_9_D1"/>
    <property type="match status" value="1"/>
</dbReference>
<dbReference type="PROSITE" id="PS50893">
    <property type="entry name" value="ABC_TRANSPORTER_2"/>
    <property type="match status" value="2"/>
</dbReference>
<reference evidence="16" key="1">
    <citation type="submission" date="2019-12" db="UniProtKB">
        <authorList>
            <consortium name="WormBaseParasite"/>
        </authorList>
    </citation>
    <scope>IDENTIFICATION</scope>
</reference>
<evidence type="ECO:0000256" key="10">
    <source>
        <dbReference type="ARBA" id="ARBA00023180"/>
    </source>
</evidence>
<evidence type="ECO:0000256" key="7">
    <source>
        <dbReference type="ARBA" id="ARBA00022840"/>
    </source>
</evidence>
<name>A0A5S6R0N3_TRIMR</name>
<evidence type="ECO:0000256" key="4">
    <source>
        <dbReference type="ARBA" id="ARBA00022692"/>
    </source>
</evidence>
<dbReference type="SUPFAM" id="SSF52540">
    <property type="entry name" value="P-loop containing nucleoside triphosphate hydrolases"/>
    <property type="match status" value="2"/>
</dbReference>
<evidence type="ECO:0000313" key="15">
    <source>
        <dbReference type="Proteomes" id="UP000046395"/>
    </source>
</evidence>
<evidence type="ECO:0000256" key="12">
    <source>
        <dbReference type="SAM" id="Phobius"/>
    </source>
</evidence>
<dbReference type="SUPFAM" id="SSF90123">
    <property type="entry name" value="ABC transporter transmembrane region"/>
    <property type="match status" value="2"/>
</dbReference>
<evidence type="ECO:0000259" key="14">
    <source>
        <dbReference type="PROSITE" id="PS50929"/>
    </source>
</evidence>
<dbReference type="GO" id="GO:0005524">
    <property type="term" value="F:ATP binding"/>
    <property type="evidence" value="ECO:0007669"/>
    <property type="project" value="UniProtKB-KW"/>
</dbReference>
<keyword evidence="15" id="KW-1185">Reference proteome</keyword>
<dbReference type="GO" id="GO:0016020">
    <property type="term" value="C:membrane"/>
    <property type="evidence" value="ECO:0007669"/>
    <property type="project" value="InterPro"/>
</dbReference>
<dbReference type="Proteomes" id="UP000046395">
    <property type="component" value="Unassembled WGS sequence"/>
</dbReference>
<evidence type="ECO:0000256" key="11">
    <source>
        <dbReference type="SAM" id="MobiDB-lite"/>
    </source>
</evidence>
<organism evidence="15 16">
    <name type="scientific">Trichuris muris</name>
    <name type="common">Mouse whipworm</name>
    <dbReference type="NCBI Taxonomy" id="70415"/>
    <lineage>
        <taxon>Eukaryota</taxon>
        <taxon>Metazoa</taxon>
        <taxon>Ecdysozoa</taxon>
        <taxon>Nematoda</taxon>
        <taxon>Enoplea</taxon>
        <taxon>Dorylaimia</taxon>
        <taxon>Trichinellida</taxon>
        <taxon>Trichuridae</taxon>
        <taxon>Trichuris</taxon>
    </lineage>
</organism>
<keyword evidence="9 12" id="KW-0472">Membrane</keyword>
<feature type="transmembrane region" description="Helical" evidence="12">
    <location>
        <begin position="190"/>
        <end position="213"/>
    </location>
</feature>
<evidence type="ECO:0000256" key="8">
    <source>
        <dbReference type="ARBA" id="ARBA00022989"/>
    </source>
</evidence>
<evidence type="ECO:0000256" key="3">
    <source>
        <dbReference type="ARBA" id="ARBA00022448"/>
    </source>
</evidence>
<keyword evidence="4 12" id="KW-0812">Transmembrane</keyword>
<dbReference type="GO" id="GO:0012505">
    <property type="term" value="C:endomembrane system"/>
    <property type="evidence" value="ECO:0007669"/>
    <property type="project" value="UniProtKB-SubCell"/>
</dbReference>
<keyword evidence="3" id="KW-0813">Transport</keyword>
<dbReference type="GO" id="GO:0140359">
    <property type="term" value="F:ABC-type transporter activity"/>
    <property type="evidence" value="ECO:0007669"/>
    <property type="project" value="InterPro"/>
</dbReference>
<keyword evidence="5" id="KW-0677">Repeat</keyword>
<dbReference type="Pfam" id="PF00005">
    <property type="entry name" value="ABC_tran"/>
    <property type="match status" value="2"/>
</dbReference>
<evidence type="ECO:0000256" key="2">
    <source>
        <dbReference type="ARBA" id="ARBA00009726"/>
    </source>
</evidence>
<feature type="domain" description="ABC transmembrane type-1" evidence="14">
    <location>
        <begin position="149"/>
        <end position="430"/>
    </location>
</feature>
<dbReference type="InterPro" id="IPR003439">
    <property type="entry name" value="ABC_transporter-like_ATP-bd"/>
</dbReference>
<feature type="transmembrane region" description="Helical" evidence="12">
    <location>
        <begin position="1010"/>
        <end position="1033"/>
    </location>
</feature>
<evidence type="ECO:0000256" key="5">
    <source>
        <dbReference type="ARBA" id="ARBA00022737"/>
    </source>
</evidence>
<evidence type="ECO:0000256" key="9">
    <source>
        <dbReference type="ARBA" id="ARBA00023136"/>
    </source>
</evidence>
<dbReference type="WBParaSite" id="TMUE_3000013211.1">
    <property type="protein sequence ID" value="TMUE_3000013211.1"/>
    <property type="gene ID" value="WBGene00284957"/>
</dbReference>
<dbReference type="Gene3D" id="1.20.1560.10">
    <property type="entry name" value="ABC transporter type 1, transmembrane domain"/>
    <property type="match status" value="2"/>
</dbReference>
<feature type="transmembrane region" description="Helical" evidence="12">
    <location>
        <begin position="372"/>
        <end position="397"/>
    </location>
</feature>
<keyword evidence="6" id="KW-0547">Nucleotide-binding</keyword>
<proteinExistence type="inferred from homology"/>
<feature type="domain" description="ABC transmembrane type-1" evidence="14">
    <location>
        <begin position="829"/>
        <end position="1067"/>
    </location>
</feature>
<feature type="transmembrane region" description="Helical" evidence="12">
    <location>
        <begin position="765"/>
        <end position="793"/>
    </location>
</feature>
<dbReference type="PANTHER" id="PTHR24223">
    <property type="entry name" value="ATP-BINDING CASSETTE SUB-FAMILY C"/>
    <property type="match status" value="1"/>
</dbReference>
<evidence type="ECO:0000256" key="1">
    <source>
        <dbReference type="ARBA" id="ARBA00004127"/>
    </source>
</evidence>
<feature type="region of interest" description="Disordered" evidence="11">
    <location>
        <begin position="696"/>
        <end position="719"/>
    </location>
</feature>
<dbReference type="InterPro" id="IPR050173">
    <property type="entry name" value="ABC_transporter_C-like"/>
</dbReference>
<accession>A0A5S6R0N3</accession>
<dbReference type="InterPro" id="IPR036640">
    <property type="entry name" value="ABC1_TM_sf"/>
</dbReference>
<dbReference type="InterPro" id="IPR011527">
    <property type="entry name" value="ABC1_TM_dom"/>
</dbReference>
<evidence type="ECO:0000313" key="16">
    <source>
        <dbReference type="WBParaSite" id="TMUE_3000013211.1"/>
    </source>
</evidence>
<feature type="transmembrane region" description="Helical" evidence="12">
    <location>
        <begin position="289"/>
        <end position="307"/>
    </location>
</feature>
<dbReference type="FunFam" id="1.20.1560.10:FF:000015">
    <property type="entry name" value="multidrug resistance-associated protein 5 isoform X1"/>
    <property type="match status" value="1"/>
</dbReference>
<sequence>MDKLENGGTDMEESFRLVDEDRKRASHHDAIDLNPKGPGKTFFSRYGPSLRHLLPFRRGTSDLTARIDQAGCFSYATFGWVFTYLWSVFRNSAPADNEQWLISKHDSSNVNMMRLDHLWRTEVKLRGKDKRRPPSLVRVVLRFFRTRLLVSCICFLFCLTFGFIGPTCIVRSLLQYAQTPNSQKQKSTGLLFAFLMLLVELSRVISYGATWAVSTRTALRVRSALLALLFKKFMYQRATCETAICQITSIYANDSQRIFDAVSFLPLVLIGPLVLLGGIGYLLVLLGPISLVGVAVFLLFDVVQIFIGKTIVRLRKQAIVLTEKRIQAINEILISIRAIKMSALEIPFMRRVRDLRDGELKCLRKTGLAQSLAVSLGTVVPVLAAVSTFAIYIGVGYDLQPDQAFAAITVFFVMQFGIRMIPYGMRYLAEAFVSLRKIQAHLMVPEIIVTNKQPSDCSAALEVSNSTFCWPSNATSDRTESSSNAFVLHNINFKVLKGELVGLCGPVGCGKSSLLLAIVGDMVQTEGCTMVPGNIAYCPQEPWIFNASFRENILLGETFSRKSYSAVINVCSLKQDVKCFAAGDLTEIGEHGVNLSCGQKARLSLARALYTGKGLYLLDDILSPVDDQKETIILVTKNAQFLRQCDKVIFMSNGTIEAFGRHEDLLSESEAYSSFIDQVDEAAVHRNTTLDTFLSAESSEMPESSRRMTSSSSLSGNSNPEQNIEELLANIPLKDGHTMSSEENLCSETVSWSDYKSYTAAIGGLFSVAMLLLAFVLSTGSSIFSTAFLSYWLHFNHSEFDHSVGNKSAYGDHYKDLPGKPKVFHFLEIYLSSALLIVATNFLRSFVFVKTTIKAAERLHNALFDSIITANMQWFDTMSSGRIINRFSKDVDEVDTKIPFTLETLVQNFSTIAGYLIIISWTFPWFLVTALPLGCMFILFVACFRAGIRCLKRAENSTRSPLFSHIVACASGKSVLRTSGKTNDFIERMKHLLDQNSSWMFMYNSAMRWLAVWLDFLVVGVVFAISLLMVALGDDIEPAYAGMALSYAMQMSGIFQFAVRMQAELEAKMISVERMNRFIDTIEREDVHDTSCEIDKISDCVKGSISFDNVSLTYGKNISPALNNITFEVRDGCRLGILGRTGSGKTSLVNVLLRLYPISEGTVTIDNRNIDSIRLYDLRSRIAVIPQDPRLFSGSIRFNLDPQGTRSDAEIWKAVEFARLKTLVSKLPSGLESVIEEGGRNFSVGERQLIFLGRAFLQQARILLLDEATAYLDSTSVIDECLRALTNQRTVLIVAHRLSSIISCDRILIMDQGRAVEFGEKDALLSDPESLFSQLYKTFEESGRLEQRSFLNP</sequence>
<feature type="transmembrane region" description="Helical" evidence="12">
    <location>
        <begin position="929"/>
        <end position="948"/>
    </location>
</feature>
<dbReference type="PROSITE" id="PS00211">
    <property type="entry name" value="ABC_TRANSPORTER_1"/>
    <property type="match status" value="1"/>
</dbReference>
<keyword evidence="7" id="KW-0067">ATP-binding</keyword>
<dbReference type="PANTHER" id="PTHR24223:SF447">
    <property type="entry name" value="MULTIDRUG RESISTANCE-ASSOCIATED PROTEIN 5"/>
    <property type="match status" value="1"/>
</dbReference>
<dbReference type="CDD" id="cd03244">
    <property type="entry name" value="ABCC_MRP_domain2"/>
    <property type="match status" value="1"/>
</dbReference>
<comment type="subcellular location">
    <subcellularLocation>
        <location evidence="1">Endomembrane system</location>
        <topology evidence="1">Multi-pass membrane protein</topology>
    </subcellularLocation>
</comment>
<dbReference type="CDD" id="cd18599">
    <property type="entry name" value="ABC_6TM_MRP5_8_9_D2"/>
    <property type="match status" value="1"/>
</dbReference>
<feature type="transmembrane region" description="Helical" evidence="12">
    <location>
        <begin position="905"/>
        <end position="923"/>
    </location>
</feature>
<feature type="domain" description="ABC transporter" evidence="13">
    <location>
        <begin position="461"/>
        <end position="678"/>
    </location>
</feature>
<comment type="similarity">
    <text evidence="2">Belongs to the ABC transporter superfamily. ABCC family. Conjugate transporter (TC 3.A.1.208) subfamily.</text>
</comment>
<dbReference type="CDD" id="cd03250">
    <property type="entry name" value="ABCC_MRP_domain1"/>
    <property type="match status" value="1"/>
</dbReference>
<feature type="transmembrane region" description="Helical" evidence="12">
    <location>
        <begin position="148"/>
        <end position="170"/>
    </location>
</feature>
<feature type="transmembrane region" description="Helical" evidence="12">
    <location>
        <begin position="403"/>
        <end position="421"/>
    </location>
</feature>
<protein>
    <submittedName>
        <fullName evidence="16">Uncharacterized protein</fullName>
    </submittedName>
</protein>
<dbReference type="SMART" id="SM00382">
    <property type="entry name" value="AAA"/>
    <property type="match status" value="2"/>
</dbReference>
<feature type="transmembrane region" description="Helical" evidence="12">
    <location>
        <begin position="829"/>
        <end position="849"/>
    </location>
</feature>
<dbReference type="Pfam" id="PF00664">
    <property type="entry name" value="ABC_membrane"/>
    <property type="match status" value="2"/>
</dbReference>